<dbReference type="EMBL" id="ATGI01000002">
    <property type="protein sequence ID" value="EPF81597.1"/>
    <property type="molecule type" value="Genomic_DNA"/>
</dbReference>
<comment type="similarity">
    <text evidence="1 2">Belongs to the UPF0225 family.</text>
</comment>
<dbReference type="PANTHER" id="PTHR33747">
    <property type="entry name" value="UPF0225 PROTEIN SCO1677"/>
    <property type="match status" value="1"/>
</dbReference>
<evidence type="ECO:0000313" key="4">
    <source>
        <dbReference type="EMBL" id="EPF81597.1"/>
    </source>
</evidence>
<dbReference type="STRING" id="632955.GCA_000829675_02070"/>
<dbReference type="SUPFAM" id="SSF54427">
    <property type="entry name" value="NTF2-like"/>
    <property type="match status" value="1"/>
</dbReference>
<dbReference type="PATRIC" id="fig|421052.3.peg.231"/>
<dbReference type="SUPFAM" id="SSF103642">
    <property type="entry name" value="Sec-C motif"/>
    <property type="match status" value="1"/>
</dbReference>
<gene>
    <name evidence="4" type="ORF">F945_00231</name>
</gene>
<comment type="caution">
    <text evidence="4">The sequence shown here is derived from an EMBL/GenBank/DDBJ whole genome shotgun (WGS) entry which is preliminary data.</text>
</comment>
<dbReference type="PANTHER" id="PTHR33747:SF1">
    <property type="entry name" value="ADENYLATE CYCLASE-ASSOCIATED CAP C-TERMINAL DOMAIN-CONTAINING PROTEIN"/>
    <property type="match status" value="1"/>
</dbReference>
<evidence type="ECO:0000259" key="3">
    <source>
        <dbReference type="Pfam" id="PF17775"/>
    </source>
</evidence>
<reference evidence="4 5" key="1">
    <citation type="submission" date="2013-06" db="EMBL/GenBank/DDBJ databases">
        <title>The Genome Sequence of Acinetobacter rudis CIP 110305.</title>
        <authorList>
            <consortium name="The Broad Institute Genome Sequencing Platform"/>
            <consortium name="The Broad Institute Genome Sequencing Center for Infectious Disease"/>
            <person name="Cerqueira G."/>
            <person name="Feldgarden M."/>
            <person name="Courvalin P."/>
            <person name="Perichon B."/>
            <person name="Grillot-Courvalin C."/>
            <person name="Clermont D."/>
            <person name="Rocha E."/>
            <person name="Yoon E.-J."/>
            <person name="Nemec A."/>
            <person name="Young S.K."/>
            <person name="Zeng Q."/>
            <person name="Gargeya S."/>
            <person name="Fitzgerald M."/>
            <person name="Abouelleil A."/>
            <person name="Alvarado L."/>
            <person name="Berlin A.M."/>
            <person name="Chapman S.B."/>
            <person name="Dewar J."/>
            <person name="Goldberg J."/>
            <person name="Griggs A."/>
            <person name="Gujja S."/>
            <person name="Hansen M."/>
            <person name="Howarth C."/>
            <person name="Imamovic A."/>
            <person name="Larimer J."/>
            <person name="McCowan C."/>
            <person name="Murphy C."/>
            <person name="Pearson M."/>
            <person name="Priest M."/>
            <person name="Roberts A."/>
            <person name="Saif S."/>
            <person name="Shea T."/>
            <person name="Sykes S."/>
            <person name="Wortman J."/>
            <person name="Nusbaum C."/>
            <person name="Birren B."/>
        </authorList>
    </citation>
    <scope>NUCLEOTIDE SEQUENCE [LARGE SCALE GENOMIC DNA]</scope>
    <source>
        <strain evidence="4 5">CIP 110305</strain>
    </source>
</reference>
<dbReference type="Pfam" id="PF02810">
    <property type="entry name" value="SEC-C"/>
    <property type="match status" value="1"/>
</dbReference>
<proteinExistence type="inferred from homology"/>
<evidence type="ECO:0000256" key="2">
    <source>
        <dbReference type="HAMAP-Rule" id="MF_00612"/>
    </source>
</evidence>
<accession>S3NPR0</accession>
<dbReference type="InterPro" id="IPR023006">
    <property type="entry name" value="YchJ-like"/>
</dbReference>
<name>S3NPR0_9GAMM</name>
<dbReference type="AlphaFoldDB" id="S3NPR0"/>
<evidence type="ECO:0000256" key="1">
    <source>
        <dbReference type="ARBA" id="ARBA00010839"/>
    </source>
</evidence>
<dbReference type="eggNOG" id="COG3012">
    <property type="taxonomic scope" value="Bacteria"/>
</dbReference>
<keyword evidence="5" id="KW-1185">Reference proteome</keyword>
<evidence type="ECO:0000313" key="5">
    <source>
        <dbReference type="Proteomes" id="UP000014568"/>
    </source>
</evidence>
<dbReference type="RefSeq" id="WP_016654681.1">
    <property type="nucleotide sequence ID" value="NZ_KE340348.1"/>
</dbReference>
<dbReference type="HOGENOM" id="CLU_099590_0_1_6"/>
<organism evidence="4 5">
    <name type="scientific">Acinetobacter rudis CIP 110305</name>
    <dbReference type="NCBI Taxonomy" id="421052"/>
    <lineage>
        <taxon>Bacteria</taxon>
        <taxon>Pseudomonadati</taxon>
        <taxon>Pseudomonadota</taxon>
        <taxon>Gammaproteobacteria</taxon>
        <taxon>Moraxellales</taxon>
        <taxon>Moraxellaceae</taxon>
        <taxon>Acinetobacter</taxon>
    </lineage>
</organism>
<sequence length="154" mass="17580">MPIQSCPCGGAEYARCCQPLHLGQAHAVTAEQLMRSRYSAFALAQIDYIVQTTAIAQQATLDRAAITDWSQSNRWLGLEVLQTNEQLDKHHALVEFRAHYDDGQPQQHHERSYFVRLDEHWFFLDPTTTGLPTMKQPCVCGSLKKFKHCCAQYL</sequence>
<dbReference type="InterPro" id="IPR032710">
    <property type="entry name" value="NTF2-like_dom_sf"/>
</dbReference>
<protein>
    <recommendedName>
        <fullName evidence="2">UPF0225 protein F945_00231</fullName>
    </recommendedName>
</protein>
<dbReference type="HAMAP" id="MF_00612">
    <property type="entry name" value="UPF0225"/>
    <property type="match status" value="1"/>
</dbReference>
<dbReference type="NCBIfam" id="NF002486">
    <property type="entry name" value="PRK01752.1"/>
    <property type="match status" value="1"/>
</dbReference>
<dbReference type="InterPro" id="IPR004027">
    <property type="entry name" value="SEC_C_motif"/>
</dbReference>
<dbReference type="Proteomes" id="UP000014568">
    <property type="component" value="Unassembled WGS sequence"/>
</dbReference>
<dbReference type="Gene3D" id="3.10.450.50">
    <property type="match status" value="1"/>
</dbReference>
<dbReference type="Pfam" id="PF17775">
    <property type="entry name" value="YchJ_M-like"/>
    <property type="match status" value="1"/>
</dbReference>
<dbReference type="OrthoDB" id="21421at2"/>
<dbReference type="InterPro" id="IPR048469">
    <property type="entry name" value="YchJ-like_M"/>
</dbReference>
<feature type="domain" description="YchJ-like middle NTF2-like" evidence="3">
    <location>
        <begin position="29"/>
        <end position="125"/>
    </location>
</feature>